<sequence length="64" mass="7474">MLITDLLAETTRIRGGYEAEKSKEEIQGKHGENLDLIANTNNIKERWILRRKNAKQSHRRPLDC</sequence>
<organism evidence="1">
    <name type="scientific">Medicago truncatula</name>
    <name type="common">Barrel medic</name>
    <name type="synonym">Medicago tribuloides</name>
    <dbReference type="NCBI Taxonomy" id="3880"/>
    <lineage>
        <taxon>Eukaryota</taxon>
        <taxon>Viridiplantae</taxon>
        <taxon>Streptophyta</taxon>
        <taxon>Embryophyta</taxon>
        <taxon>Tracheophyta</taxon>
        <taxon>Spermatophyta</taxon>
        <taxon>Magnoliopsida</taxon>
        <taxon>eudicotyledons</taxon>
        <taxon>Gunneridae</taxon>
        <taxon>Pentapetalae</taxon>
        <taxon>rosids</taxon>
        <taxon>fabids</taxon>
        <taxon>Fabales</taxon>
        <taxon>Fabaceae</taxon>
        <taxon>Papilionoideae</taxon>
        <taxon>50 kb inversion clade</taxon>
        <taxon>NPAAA clade</taxon>
        <taxon>Hologalegina</taxon>
        <taxon>IRL clade</taxon>
        <taxon>Trifolieae</taxon>
        <taxon>Medicago</taxon>
    </lineage>
</organism>
<dbReference type="EMBL" id="BT051143">
    <property type="protein sequence ID" value="ACJ83808.1"/>
    <property type="molecule type" value="mRNA"/>
</dbReference>
<proteinExistence type="evidence at transcript level"/>
<accession>B7FGD3</accession>
<evidence type="ECO:0000313" key="1">
    <source>
        <dbReference type="EMBL" id="ACJ83808.1"/>
    </source>
</evidence>
<dbReference type="AlphaFoldDB" id="B7FGD3"/>
<reference evidence="1" key="1">
    <citation type="submission" date="2008-12" db="EMBL/GenBank/DDBJ databases">
        <title>Medicago truncatula full length cdna cloning project.</title>
        <authorList>
            <person name="Moskal W."/>
            <person name="Chan A."/>
            <person name="Cheung F."/>
            <person name="Xiao Y."/>
            <person name="Town C.D."/>
        </authorList>
    </citation>
    <scope>NUCLEOTIDE SEQUENCE</scope>
</reference>
<protein>
    <submittedName>
        <fullName evidence="1">Uncharacterized protein</fullName>
    </submittedName>
</protein>
<name>B7FGD3_MEDTR</name>
<dbReference type="ExpressionAtlas" id="B7FGD3">
    <property type="expression patterns" value="differential"/>
</dbReference>